<organism evidence="3 4">
    <name type="scientific">Holothuria leucospilota</name>
    <name type="common">Black long sea cucumber</name>
    <name type="synonym">Mertensiothuria leucospilota</name>
    <dbReference type="NCBI Taxonomy" id="206669"/>
    <lineage>
        <taxon>Eukaryota</taxon>
        <taxon>Metazoa</taxon>
        <taxon>Echinodermata</taxon>
        <taxon>Eleutherozoa</taxon>
        <taxon>Echinozoa</taxon>
        <taxon>Holothuroidea</taxon>
        <taxon>Aspidochirotacea</taxon>
        <taxon>Aspidochirotida</taxon>
        <taxon>Holothuriidae</taxon>
        <taxon>Holothuria</taxon>
    </lineage>
</organism>
<dbReference type="InterPro" id="IPR003410">
    <property type="entry name" value="HYR_dom"/>
</dbReference>
<gene>
    <name evidence="3" type="ORF">HOLleu_20990</name>
</gene>
<evidence type="ECO:0000313" key="3">
    <source>
        <dbReference type="EMBL" id="KAJ8034237.1"/>
    </source>
</evidence>
<accession>A0A9Q1BWX2</accession>
<dbReference type="EMBL" id="JAIZAY010000010">
    <property type="protein sequence ID" value="KAJ8034237.1"/>
    <property type="molecule type" value="Genomic_DNA"/>
</dbReference>
<dbReference type="PROSITE" id="PS50825">
    <property type="entry name" value="HYR"/>
    <property type="match status" value="2"/>
</dbReference>
<name>A0A9Q1BWX2_HOLLE</name>
<keyword evidence="1" id="KW-0677">Repeat</keyword>
<dbReference type="PANTHER" id="PTHR24273:SF32">
    <property type="entry name" value="HYALIN"/>
    <property type="match status" value="1"/>
</dbReference>
<protein>
    <submittedName>
        <fullName evidence="3">Hyalin</fullName>
    </submittedName>
</protein>
<evidence type="ECO:0000259" key="2">
    <source>
        <dbReference type="PROSITE" id="PS50825"/>
    </source>
</evidence>
<reference evidence="3" key="1">
    <citation type="submission" date="2021-10" db="EMBL/GenBank/DDBJ databases">
        <title>Tropical sea cucumber genome reveals ecological adaptation and Cuvierian tubules defense mechanism.</title>
        <authorList>
            <person name="Chen T."/>
        </authorList>
    </citation>
    <scope>NUCLEOTIDE SEQUENCE</scope>
    <source>
        <strain evidence="3">Nanhai2018</strain>
        <tissue evidence="3">Muscle</tissue>
    </source>
</reference>
<dbReference type="AlphaFoldDB" id="A0A9Q1BWX2"/>
<feature type="domain" description="HYR" evidence="2">
    <location>
        <begin position="176"/>
        <end position="261"/>
    </location>
</feature>
<proteinExistence type="predicted"/>
<keyword evidence="4" id="KW-1185">Reference proteome</keyword>
<evidence type="ECO:0000313" key="4">
    <source>
        <dbReference type="Proteomes" id="UP001152320"/>
    </source>
</evidence>
<dbReference type="Pfam" id="PF02494">
    <property type="entry name" value="HYR"/>
    <property type="match status" value="2"/>
</dbReference>
<comment type="caution">
    <text evidence="3">The sequence shown here is derived from an EMBL/GenBank/DDBJ whole genome shotgun (WGS) entry which is preliminary data.</text>
</comment>
<evidence type="ECO:0000256" key="1">
    <source>
        <dbReference type="ARBA" id="ARBA00022737"/>
    </source>
</evidence>
<feature type="domain" description="HYR" evidence="2">
    <location>
        <begin position="86"/>
        <end position="170"/>
    </location>
</feature>
<dbReference type="Proteomes" id="UP001152320">
    <property type="component" value="Chromosome 10"/>
</dbReference>
<dbReference type="PANTHER" id="PTHR24273">
    <property type="entry name" value="FI04643P-RELATED"/>
    <property type="match status" value="1"/>
</dbReference>
<dbReference type="OrthoDB" id="5969849at2759"/>
<sequence>MEELTNTSTATPLVDVQMAMVGQHVLSRVTWMEPTSVLAGTNANEVLTRTSYLGSSDYFPVGVTRVSYRNQIAKCTFNVIVQGHILDTTPPKIYNCPERQLSMTVENEQENVTSLWSEIFAEDESCQPVQITSSHKPRDYFFVGVTLVTYNFTDSSGNLAQCIFSVNISVLETEQNRGSPPGFAFCPESIVVNSSSGTTRTQVTWVEPTLRSSVTEFTLYQSHFPGDSFPVGRTNVIYEIQVLNDDSSTQAHCRFDVYVKGK</sequence>